<evidence type="ECO:0000256" key="6">
    <source>
        <dbReference type="ARBA" id="ARBA00022741"/>
    </source>
</evidence>
<feature type="domain" description="T4 RNA ligase 1-like N-terminal" evidence="20">
    <location>
        <begin position="66"/>
        <end position="288"/>
    </location>
</feature>
<evidence type="ECO:0000256" key="2">
    <source>
        <dbReference type="ARBA" id="ARBA00022598"/>
    </source>
</evidence>
<evidence type="ECO:0000259" key="20">
    <source>
        <dbReference type="Pfam" id="PF09511"/>
    </source>
</evidence>
<keyword evidence="2 16" id="KW-0436">Ligase</keyword>
<evidence type="ECO:0000256" key="9">
    <source>
        <dbReference type="ARBA" id="ARBA00022801"/>
    </source>
</evidence>
<sequence length="797" mass="91684">MTITPMKDDKSAVVALCQQLSDATRLKRNGKSIKFTNLASNTDIPIDSWKFLEWDYGKDNIQLPIQARGLFTTNNDTIVVRGYDKFFNVEEKPFTKEEEILKSTKGPYDVTLKENGCIIFISGLHTGDIIVCSKHSTGDRDEGSRNHAREGEMHLLKQLGEARVRELAKYLYDNNLTVVAELCDDEFEEHVLPYPKDKSGLYVHGLNYNTILFNTVPIQEVIDFSKEWGFRYVQFLTYTSGKELFTFLHKCSETGTYNGKEVEGFVIRCHRSDGLDFFFKYKFEQPYLLYRQFRECTRELISGKTIAGIRIKKNREITKKYLEFVQDLFAKEPSLKEDFENGHGIIKIRQLFLQNLNETNGMNLLSIDEQLAQQLSSVKLDPVYKYILVPIATIGCGKTTVFNTLASLFPEWVHIQNDNISKNAKLKIVDLTLKALDQAPVVLFDRNNSAARERKQIFTTVDQKRHEYIDDIVEVRYVAINFIDENVSDKDLWDITFGRIEKRGDNHQSIKPETDRKLVEGIMKGFIGRLQPVNTEAPPDSAFDFVINLKLTRSENSSLDNVKNIIKELGKKYPELIQTRPTDNVIEQKFKEALEYTPTFIKDMTSKKPKNPTYYGISINYARVMDEITPVLESNDNYNKLKHENLVQDEFHVTLGHVASTKEKANRGKWKDMKSKLGLGNPNETKSVLPFFGDIKLLQVVVNRGKLICIKVELIKIYKKSKEIVEVEPLNKHTHITIGCFPPTQAYESNNALEELYQNDEELKPDGEYKCGDDTLDVINFTSEITLPNQKVFVVYQ</sequence>
<reference evidence="21 22" key="1">
    <citation type="submission" date="2018-06" db="EMBL/GenBank/DDBJ databases">
        <title>Whole genome sequencing of Candida tropicalis (genome annotated by CSBL at Korea University).</title>
        <authorList>
            <person name="Ahn J."/>
        </authorList>
    </citation>
    <scope>NUCLEOTIDE SEQUENCE [LARGE SCALE GENOMIC DNA]</scope>
    <source>
        <strain evidence="21 22">ATCC 20962</strain>
    </source>
</reference>
<evidence type="ECO:0000256" key="7">
    <source>
        <dbReference type="ARBA" id="ARBA00022759"/>
    </source>
</evidence>
<dbReference type="InterPro" id="IPR015965">
    <property type="entry name" value="tRNA_lig_PDEase"/>
</dbReference>
<dbReference type="AlphaFoldDB" id="A0A367YJG9"/>
<dbReference type="SUPFAM" id="SSF52540">
    <property type="entry name" value="P-loop containing nucleoside triphosphate hydrolases"/>
    <property type="match status" value="1"/>
</dbReference>
<dbReference type="Proteomes" id="UP000253472">
    <property type="component" value="Unassembled WGS sequence"/>
</dbReference>
<dbReference type="GO" id="GO:0005634">
    <property type="term" value="C:nucleus"/>
    <property type="evidence" value="ECO:0007669"/>
    <property type="project" value="TreeGrafter"/>
</dbReference>
<dbReference type="FunFam" id="3.40.50.300:FF:001934">
    <property type="entry name" value="tRNA ligase"/>
    <property type="match status" value="1"/>
</dbReference>
<dbReference type="EC" id="6.5.1.3" evidence="1 16"/>
<dbReference type="GO" id="GO:0003972">
    <property type="term" value="F:RNA ligase (ATP) activity"/>
    <property type="evidence" value="ECO:0007669"/>
    <property type="project" value="UniProtKB-UniRule"/>
</dbReference>
<proteinExistence type="inferred from homology"/>
<evidence type="ECO:0000259" key="18">
    <source>
        <dbReference type="Pfam" id="PF08302"/>
    </source>
</evidence>
<evidence type="ECO:0000256" key="11">
    <source>
        <dbReference type="ARBA" id="ARBA00023268"/>
    </source>
</evidence>
<dbReference type="PANTHER" id="PTHR32004:SF1">
    <property type="entry name" value="TRNA LIGASE"/>
    <property type="match status" value="1"/>
</dbReference>
<dbReference type="PANTHER" id="PTHR32004">
    <property type="entry name" value="TRNA LIGASE"/>
    <property type="match status" value="1"/>
</dbReference>
<dbReference type="Pfam" id="PF08302">
    <property type="entry name" value="tRNA_lig_CPD"/>
    <property type="match status" value="1"/>
</dbReference>
<dbReference type="GO" id="GO:0051730">
    <property type="term" value="F:GTP-dependent polyribonucleotide 5'-hydroxyl-kinase activity"/>
    <property type="evidence" value="ECO:0007669"/>
    <property type="project" value="InterPro"/>
</dbReference>
<keyword evidence="22" id="KW-1185">Reference proteome</keyword>
<dbReference type="GO" id="GO:0005524">
    <property type="term" value="F:ATP binding"/>
    <property type="evidence" value="ECO:0007669"/>
    <property type="project" value="UniProtKB-UniRule"/>
</dbReference>
<protein>
    <recommendedName>
        <fullName evidence="15 16">tRNA ligase</fullName>
        <ecNumber evidence="1 16">6.5.1.3</ecNumber>
    </recommendedName>
</protein>
<dbReference type="Pfam" id="PF08303">
    <property type="entry name" value="tRNA_lig_kinase"/>
    <property type="match status" value="1"/>
</dbReference>
<keyword evidence="5" id="KW-0540">Nuclease</keyword>
<evidence type="ECO:0000256" key="12">
    <source>
        <dbReference type="ARBA" id="ARBA00034038"/>
    </source>
</evidence>
<name>A0A367YJG9_9ASCO</name>
<evidence type="ECO:0000256" key="17">
    <source>
        <dbReference type="PIRSR" id="PIRSR019634-50"/>
    </source>
</evidence>
<keyword evidence="9" id="KW-0378">Hydrolase</keyword>
<evidence type="ECO:0000313" key="21">
    <source>
        <dbReference type="EMBL" id="RCK66036.1"/>
    </source>
</evidence>
<comment type="caution">
    <text evidence="21">The sequence shown here is derived from an EMBL/GenBank/DDBJ whole genome shotgun (WGS) entry which is preliminary data.</text>
</comment>
<dbReference type="InterPro" id="IPR012387">
    <property type="entry name" value="Trl1_fun"/>
</dbReference>
<dbReference type="GO" id="GO:0006388">
    <property type="term" value="P:tRNA splicing, via endonucleolytic cleavage and ligation"/>
    <property type="evidence" value="ECO:0007669"/>
    <property type="project" value="UniProtKB-UniRule"/>
</dbReference>
<accession>A0A367YJG9</accession>
<dbReference type="InterPro" id="IPR019039">
    <property type="entry name" value="T4-Rnl1-like_N"/>
</dbReference>
<feature type="domain" description="tRNA ligase phosphodiesterase" evidence="18">
    <location>
        <begin position="557"/>
        <end position="761"/>
    </location>
</feature>
<keyword evidence="8" id="KW-0418">Kinase</keyword>
<dbReference type="STRING" id="5486.A0A367YJG9"/>
<keyword evidence="11" id="KW-0511">Multifunctional enzyme</keyword>
<comment type="similarity">
    <text evidence="14 16">Belongs to the TRL1 family.</text>
</comment>
<comment type="function">
    <text evidence="13">One of the two proteins required for the splicing of precursor tRNA molecules containing introns. The ligation activity requires three enzymatic activities: phosphorylation of the 5' terminus of the 3' half-tRNA in the presence of ATP, opening of the 2'3'-cyclic phosphodiester bond of the 5' half-tRNA leaving a 2'-phosphomonoester and ligation of the two tRNA halves in an ATP-dependent reaction.</text>
</comment>
<dbReference type="InterPro" id="IPR027417">
    <property type="entry name" value="P-loop_NTPase"/>
</dbReference>
<dbReference type="InterPro" id="IPR015966">
    <property type="entry name" value="tRNA_lig_kin_fungi"/>
</dbReference>
<keyword evidence="6" id="KW-0547">Nucleotide-binding</keyword>
<evidence type="ECO:0000256" key="15">
    <source>
        <dbReference type="ARBA" id="ARBA00073988"/>
    </source>
</evidence>
<evidence type="ECO:0000256" key="8">
    <source>
        <dbReference type="ARBA" id="ARBA00022777"/>
    </source>
</evidence>
<dbReference type="GO" id="GO:0008081">
    <property type="term" value="F:phosphoric diester hydrolase activity"/>
    <property type="evidence" value="ECO:0007669"/>
    <property type="project" value="InterPro"/>
</dbReference>
<keyword evidence="4 16" id="KW-0819">tRNA processing</keyword>
<keyword evidence="7" id="KW-0255">Endonuclease</keyword>
<evidence type="ECO:0000256" key="1">
    <source>
        <dbReference type="ARBA" id="ARBA00012724"/>
    </source>
</evidence>
<dbReference type="OrthoDB" id="276239at2759"/>
<gene>
    <name evidence="21" type="primary">LIG1</name>
    <name evidence="21" type="ORF">Cantr_01711</name>
</gene>
<feature type="active site" description="N6-AMP-lysine intermediate" evidence="17">
    <location>
        <position position="113"/>
    </location>
</feature>
<dbReference type="Pfam" id="PF09511">
    <property type="entry name" value="RNA_lig_T4_1"/>
    <property type="match status" value="1"/>
</dbReference>
<organism evidence="21 22">
    <name type="scientific">Candida viswanathii</name>
    <dbReference type="NCBI Taxonomy" id="5486"/>
    <lineage>
        <taxon>Eukaryota</taxon>
        <taxon>Fungi</taxon>
        <taxon>Dikarya</taxon>
        <taxon>Ascomycota</taxon>
        <taxon>Saccharomycotina</taxon>
        <taxon>Pichiomycetes</taxon>
        <taxon>Debaryomycetaceae</taxon>
        <taxon>Candida/Lodderomyces clade</taxon>
        <taxon>Candida</taxon>
    </lineage>
</organism>
<feature type="domain" description="tRNA ligase kinase" evidence="19">
    <location>
        <begin position="387"/>
        <end position="551"/>
    </location>
</feature>
<evidence type="ECO:0000256" key="4">
    <source>
        <dbReference type="ARBA" id="ARBA00022694"/>
    </source>
</evidence>
<evidence type="ECO:0000256" key="5">
    <source>
        <dbReference type="ARBA" id="ARBA00022722"/>
    </source>
</evidence>
<dbReference type="PIRSF" id="PIRSF019634">
    <property type="entry name" value="tRNA_lig_yeast"/>
    <property type="match status" value="1"/>
</dbReference>
<dbReference type="EMBL" id="QLNQ01000018">
    <property type="protein sequence ID" value="RCK66036.1"/>
    <property type="molecule type" value="Genomic_DNA"/>
</dbReference>
<evidence type="ECO:0000313" key="22">
    <source>
        <dbReference type="Proteomes" id="UP000253472"/>
    </source>
</evidence>
<evidence type="ECO:0000256" key="14">
    <source>
        <dbReference type="ARBA" id="ARBA00061627"/>
    </source>
</evidence>
<keyword evidence="3" id="KW-0808">Transferase</keyword>
<dbReference type="Gene3D" id="3.40.50.300">
    <property type="entry name" value="P-loop containing nucleotide triphosphate hydrolases"/>
    <property type="match status" value="1"/>
</dbReference>
<comment type="catalytic activity">
    <reaction evidence="12 16">
        <text>ATP + (ribonucleotide)n-3'-hydroxyl + 5'-phospho-(ribonucleotide)m = (ribonucleotide)n+m + AMP + diphosphate.</text>
        <dbReference type="EC" id="6.5.1.3"/>
    </reaction>
</comment>
<evidence type="ECO:0000256" key="3">
    <source>
        <dbReference type="ARBA" id="ARBA00022679"/>
    </source>
</evidence>
<keyword evidence="10" id="KW-0067">ATP-binding</keyword>
<dbReference type="GO" id="GO:0004519">
    <property type="term" value="F:endonuclease activity"/>
    <property type="evidence" value="ECO:0007669"/>
    <property type="project" value="UniProtKB-KW"/>
</dbReference>
<evidence type="ECO:0000256" key="13">
    <source>
        <dbReference type="ARBA" id="ARBA00055002"/>
    </source>
</evidence>
<evidence type="ECO:0000259" key="19">
    <source>
        <dbReference type="Pfam" id="PF08303"/>
    </source>
</evidence>
<evidence type="ECO:0000256" key="10">
    <source>
        <dbReference type="ARBA" id="ARBA00022840"/>
    </source>
</evidence>
<evidence type="ECO:0000256" key="16">
    <source>
        <dbReference type="PIRNR" id="PIRNR019634"/>
    </source>
</evidence>